<organism evidence="1 2">
    <name type="scientific">Streptomyces niveus</name>
    <name type="common">Streptomyces spheroides</name>
    <dbReference type="NCBI Taxonomy" id="193462"/>
    <lineage>
        <taxon>Bacteria</taxon>
        <taxon>Bacillati</taxon>
        <taxon>Actinomycetota</taxon>
        <taxon>Actinomycetes</taxon>
        <taxon>Kitasatosporales</taxon>
        <taxon>Streptomycetaceae</taxon>
        <taxon>Streptomyces</taxon>
    </lineage>
</organism>
<name>A0A1U9QNU1_STRNV</name>
<dbReference type="Pfam" id="PF19707">
    <property type="entry name" value="DUF6204"/>
    <property type="match status" value="1"/>
</dbReference>
<gene>
    <name evidence="1" type="ORF">BBN63_05260</name>
</gene>
<protein>
    <submittedName>
        <fullName evidence="1">Uncharacterized protein</fullName>
    </submittedName>
</protein>
<dbReference type="Proteomes" id="UP000189677">
    <property type="component" value="Chromosome"/>
</dbReference>
<dbReference type="OrthoDB" id="4803789at2"/>
<dbReference type="KEGG" id="snw:BBN63_05260"/>
<dbReference type="InterPro" id="IPR045778">
    <property type="entry name" value="DUF6204"/>
</dbReference>
<proteinExistence type="predicted"/>
<dbReference type="EMBL" id="CP018047">
    <property type="protein sequence ID" value="AQU65739.1"/>
    <property type="molecule type" value="Genomic_DNA"/>
</dbReference>
<evidence type="ECO:0000313" key="2">
    <source>
        <dbReference type="Proteomes" id="UP000189677"/>
    </source>
</evidence>
<dbReference type="RefSeq" id="WP_078074267.1">
    <property type="nucleotide sequence ID" value="NZ_CP018047.1"/>
</dbReference>
<evidence type="ECO:0000313" key="1">
    <source>
        <dbReference type="EMBL" id="AQU65739.1"/>
    </source>
</evidence>
<accession>A0A1U9QNU1</accession>
<sequence>MTTQHTYRVIVRGTFQELTDGARTRLLDEVEEHGLSRMRFTPEGSLTYDRVLKHFSFRYVVVSDAADGEEMAAALAEDRAESALKALGGGAGVGFGELRSSVTDMDTMKINRKSR</sequence>
<dbReference type="AlphaFoldDB" id="A0A1U9QNU1"/>
<keyword evidence="2" id="KW-1185">Reference proteome</keyword>
<reference evidence="1 2" key="1">
    <citation type="submission" date="2016-11" db="EMBL/GenBank/DDBJ databases">
        <title>Complete genome sequence of Streptomyces niveus SCSIO 3406.</title>
        <authorList>
            <person name="Zhu Q."/>
            <person name="Cheng W."/>
            <person name="Song Y."/>
            <person name="Li Q."/>
            <person name="Ju J."/>
        </authorList>
    </citation>
    <scope>NUCLEOTIDE SEQUENCE [LARGE SCALE GENOMIC DNA]</scope>
    <source>
        <strain evidence="1 2">SCSIO 3406</strain>
    </source>
</reference>